<evidence type="ECO:0000313" key="2">
    <source>
        <dbReference type="Proteomes" id="UP000265520"/>
    </source>
</evidence>
<dbReference type="Proteomes" id="UP000265520">
    <property type="component" value="Unassembled WGS sequence"/>
</dbReference>
<name>A0A392QKS5_9FABA</name>
<sequence>MRTTLITSGATAKYRYKVSPSTGRVKIGGSDNARLRCCTDFATKRDRAVSISFNDCIDFFKSGVGNSKKVLHLSGIASIPRSV</sequence>
<proteinExistence type="predicted"/>
<evidence type="ECO:0000313" key="1">
    <source>
        <dbReference type="EMBL" id="MCI24484.1"/>
    </source>
</evidence>
<accession>A0A392QKS5</accession>
<reference evidence="1 2" key="1">
    <citation type="journal article" date="2018" name="Front. Plant Sci.">
        <title>Red Clover (Trifolium pratense) and Zigzag Clover (T. medium) - A Picture of Genomic Similarities and Differences.</title>
        <authorList>
            <person name="Dluhosova J."/>
            <person name="Istvanek J."/>
            <person name="Nedelnik J."/>
            <person name="Repkova J."/>
        </authorList>
    </citation>
    <scope>NUCLEOTIDE SEQUENCE [LARGE SCALE GENOMIC DNA]</scope>
    <source>
        <strain evidence="2">cv. 10/8</strain>
        <tissue evidence="1">Leaf</tissue>
    </source>
</reference>
<feature type="non-terminal residue" evidence="1">
    <location>
        <position position="83"/>
    </location>
</feature>
<protein>
    <submittedName>
        <fullName evidence="1">Uncharacterized protein</fullName>
    </submittedName>
</protein>
<dbReference type="EMBL" id="LXQA010141736">
    <property type="protein sequence ID" value="MCI24484.1"/>
    <property type="molecule type" value="Genomic_DNA"/>
</dbReference>
<organism evidence="1 2">
    <name type="scientific">Trifolium medium</name>
    <dbReference type="NCBI Taxonomy" id="97028"/>
    <lineage>
        <taxon>Eukaryota</taxon>
        <taxon>Viridiplantae</taxon>
        <taxon>Streptophyta</taxon>
        <taxon>Embryophyta</taxon>
        <taxon>Tracheophyta</taxon>
        <taxon>Spermatophyta</taxon>
        <taxon>Magnoliopsida</taxon>
        <taxon>eudicotyledons</taxon>
        <taxon>Gunneridae</taxon>
        <taxon>Pentapetalae</taxon>
        <taxon>rosids</taxon>
        <taxon>fabids</taxon>
        <taxon>Fabales</taxon>
        <taxon>Fabaceae</taxon>
        <taxon>Papilionoideae</taxon>
        <taxon>50 kb inversion clade</taxon>
        <taxon>NPAAA clade</taxon>
        <taxon>Hologalegina</taxon>
        <taxon>IRL clade</taxon>
        <taxon>Trifolieae</taxon>
        <taxon>Trifolium</taxon>
    </lineage>
</organism>
<keyword evidence="2" id="KW-1185">Reference proteome</keyword>
<comment type="caution">
    <text evidence="1">The sequence shown here is derived from an EMBL/GenBank/DDBJ whole genome shotgun (WGS) entry which is preliminary data.</text>
</comment>
<dbReference type="AlphaFoldDB" id="A0A392QKS5"/>